<dbReference type="KEGG" id="bmy:BM_BM1058"/>
<keyword evidence="2" id="KW-1185">Reference proteome</keyword>
<dbReference type="AlphaFoldDB" id="A0A4E9F6F1"/>
<sequence length="31" mass="3882">MERNFKKDENFHLAKPCRAESIANFYWYCNR</sequence>
<dbReference type="CTD" id="66057470"/>
<dbReference type="Proteomes" id="UP000006672">
    <property type="component" value="Unassembled WGS sequence"/>
</dbReference>
<evidence type="ECO:0000313" key="3">
    <source>
        <dbReference type="WBParaSite" id="Bm1058.1"/>
    </source>
</evidence>
<protein>
    <submittedName>
        <fullName evidence="1 3">Uncharacterized protein</fullName>
    </submittedName>
</protein>
<dbReference type="RefSeq" id="XP_042933567.1">
    <property type="nucleotide sequence ID" value="XM_043077633.1"/>
</dbReference>
<reference evidence="1" key="2">
    <citation type="submission" date="2019-04" db="EMBL/GenBank/DDBJ databases">
        <authorList>
            <person name="Howe K."/>
            <person name="Paulini M."/>
            <person name="Williams G."/>
        </authorList>
    </citation>
    <scope>NUCLEOTIDE SEQUENCE [LARGE SCALE GENOMIC DNA]</scope>
    <source>
        <strain evidence="1">FR3</strain>
    </source>
</reference>
<evidence type="ECO:0000313" key="2">
    <source>
        <dbReference type="Proteomes" id="UP000006672"/>
    </source>
</evidence>
<dbReference type="GeneID" id="66057470"/>
<accession>A0A8L7SL74</accession>
<dbReference type="EMBL" id="CAAKNF010000192">
    <property type="protein sequence ID" value="VIO92393.1"/>
    <property type="molecule type" value="Genomic_DNA"/>
</dbReference>
<dbReference type="WBParaSite" id="Bm1058.1">
    <property type="protein sequence ID" value="Bm1058.1"/>
    <property type="gene ID" value="WBGene00221319"/>
</dbReference>
<accession>A0A4E9F6F1</accession>
<organism evidence="1">
    <name type="scientific">Brugia malayi</name>
    <name type="common">Filarial nematode worm</name>
    <dbReference type="NCBI Taxonomy" id="6279"/>
    <lineage>
        <taxon>Eukaryota</taxon>
        <taxon>Metazoa</taxon>
        <taxon>Ecdysozoa</taxon>
        <taxon>Nematoda</taxon>
        <taxon>Chromadorea</taxon>
        <taxon>Rhabditida</taxon>
        <taxon>Spirurina</taxon>
        <taxon>Spiruromorpha</taxon>
        <taxon>Filarioidea</taxon>
        <taxon>Onchocercidae</taxon>
        <taxon>Brugia</taxon>
    </lineage>
</organism>
<reference evidence="2" key="1">
    <citation type="journal article" date="2007" name="Science">
        <title>Draft genome of the filarial nematode parasite Brugia malayi.</title>
        <authorList>
            <person name="Ghedin E."/>
            <person name="Wang S."/>
            <person name="Spiro D."/>
            <person name="Caler E."/>
            <person name="Zhao Q."/>
            <person name="Crabtree J."/>
            <person name="Allen J.E."/>
            <person name="Delcher A.L."/>
            <person name="Guiliano D.B."/>
            <person name="Miranda-Saavedra D."/>
            <person name="Angiuoli S.V."/>
            <person name="Creasy T."/>
            <person name="Amedeo P."/>
            <person name="Haas B."/>
            <person name="El-Sayed N.M."/>
            <person name="Wortman J.R."/>
            <person name="Feldblyum T."/>
            <person name="Tallon L."/>
            <person name="Schatz M."/>
            <person name="Shumway M."/>
            <person name="Koo H."/>
            <person name="Salzberg S.L."/>
            <person name="Schobel S."/>
            <person name="Pertea M."/>
            <person name="Pop M."/>
            <person name="White O."/>
            <person name="Barton G.J."/>
            <person name="Carlow C.K."/>
            <person name="Crawford M.J."/>
            <person name="Daub J."/>
            <person name="Dimmic M.W."/>
            <person name="Estes C.F."/>
            <person name="Foster J.M."/>
            <person name="Ganatra M."/>
            <person name="Gregory W.F."/>
            <person name="Johnson N.M."/>
            <person name="Jin J."/>
            <person name="Komuniecki R."/>
            <person name="Korf I."/>
            <person name="Kumar S."/>
            <person name="Laney S."/>
            <person name="Li B.W."/>
            <person name="Li W."/>
            <person name="Lindblom T.H."/>
            <person name="Lustigman S."/>
            <person name="Ma D."/>
            <person name="Maina C.V."/>
            <person name="Martin D.M."/>
            <person name="McCarter J.P."/>
            <person name="McReynolds L."/>
            <person name="Mitreva M."/>
            <person name="Nutman T.B."/>
            <person name="Parkinson J."/>
            <person name="Peregrin-Alvarez J.M."/>
            <person name="Poole C."/>
            <person name="Ren Q."/>
            <person name="Saunders L."/>
            <person name="Sluder A.E."/>
            <person name="Smith K."/>
            <person name="Stanke M."/>
            <person name="Unnasch T.R."/>
            <person name="Ware J."/>
            <person name="Wei A.D."/>
            <person name="Weil G."/>
            <person name="Williams D.J."/>
            <person name="Zhang Y."/>
            <person name="Williams S.A."/>
            <person name="Fraser-Liggett C."/>
            <person name="Slatko B."/>
            <person name="Blaxter M.L."/>
            <person name="Scott A.L."/>
        </authorList>
    </citation>
    <scope>NUCLEOTIDE SEQUENCE</scope>
    <source>
        <strain evidence="2">FR3</strain>
    </source>
</reference>
<gene>
    <name evidence="1" type="primary">Bm1058</name>
    <name evidence="1" type="ORF">BM_BM1058</name>
</gene>
<reference evidence="3" key="3">
    <citation type="submission" date="2022-04" db="UniProtKB">
        <authorList>
            <consortium name="WormBaseParasite"/>
        </authorList>
    </citation>
    <scope>IDENTIFICATION</scope>
</reference>
<name>A0A4E9F6F1_BRUMA</name>
<evidence type="ECO:0000313" key="1">
    <source>
        <dbReference type="EMBL" id="VIO92393.1"/>
    </source>
</evidence>
<proteinExistence type="predicted"/>